<feature type="domain" description="DUF7730" evidence="1">
    <location>
        <begin position="62"/>
        <end position="119"/>
    </location>
</feature>
<gene>
    <name evidence="2" type="ORF">T440DRAFT_455523</name>
</gene>
<sequence>MAPSLRQKTKEKTKASVKAAKDAGFVARIRKPPTRRQMYKHNKGLVSLRTSKDNSSMRPGPHLLEDMAITLPRVCRQIYFETATLLYSENLFTFASVKNLRKWLSKRILAQREAIRYIFLPRSAYYHFNPPGGRIIPMTYDERIEAHRPYVEHEVNRACPNLFALEDDEFLDDRSSDEEPWDITSRFMYPSSGDDLADLISD</sequence>
<organism evidence="2 3">
    <name type="scientific">Plenodomus tracheiphilus IPT5</name>
    <dbReference type="NCBI Taxonomy" id="1408161"/>
    <lineage>
        <taxon>Eukaryota</taxon>
        <taxon>Fungi</taxon>
        <taxon>Dikarya</taxon>
        <taxon>Ascomycota</taxon>
        <taxon>Pezizomycotina</taxon>
        <taxon>Dothideomycetes</taxon>
        <taxon>Pleosporomycetidae</taxon>
        <taxon>Pleosporales</taxon>
        <taxon>Pleosporineae</taxon>
        <taxon>Leptosphaeriaceae</taxon>
        <taxon>Plenodomus</taxon>
    </lineage>
</organism>
<name>A0A6A7B0A1_9PLEO</name>
<dbReference type="OrthoDB" id="5413827at2759"/>
<dbReference type="InterPro" id="IPR056632">
    <property type="entry name" value="DUF7730"/>
</dbReference>
<accession>A0A6A7B0A1</accession>
<keyword evidence="3" id="KW-1185">Reference proteome</keyword>
<evidence type="ECO:0000313" key="2">
    <source>
        <dbReference type="EMBL" id="KAF2847848.1"/>
    </source>
</evidence>
<evidence type="ECO:0000313" key="3">
    <source>
        <dbReference type="Proteomes" id="UP000799423"/>
    </source>
</evidence>
<dbReference type="Pfam" id="PF24864">
    <property type="entry name" value="DUF7730"/>
    <property type="match status" value="1"/>
</dbReference>
<reference evidence="2" key="1">
    <citation type="submission" date="2020-01" db="EMBL/GenBank/DDBJ databases">
        <authorList>
            <consortium name="DOE Joint Genome Institute"/>
            <person name="Haridas S."/>
            <person name="Albert R."/>
            <person name="Binder M."/>
            <person name="Bloem J."/>
            <person name="Labutti K."/>
            <person name="Salamov A."/>
            <person name="Andreopoulos B."/>
            <person name="Baker S.E."/>
            <person name="Barry K."/>
            <person name="Bills G."/>
            <person name="Bluhm B.H."/>
            <person name="Cannon C."/>
            <person name="Castanera R."/>
            <person name="Culley D.E."/>
            <person name="Daum C."/>
            <person name="Ezra D."/>
            <person name="Gonzalez J.B."/>
            <person name="Henrissat B."/>
            <person name="Kuo A."/>
            <person name="Liang C."/>
            <person name="Lipzen A."/>
            <person name="Lutzoni F."/>
            <person name="Magnuson J."/>
            <person name="Mondo S."/>
            <person name="Nolan M."/>
            <person name="Ohm R."/>
            <person name="Pangilinan J."/>
            <person name="Park H.-J."/>
            <person name="Ramirez L."/>
            <person name="Alfaro M."/>
            <person name="Sun H."/>
            <person name="Tritt A."/>
            <person name="Yoshinaga Y."/>
            <person name="Zwiers L.-H."/>
            <person name="Turgeon B.G."/>
            <person name="Goodwin S.B."/>
            <person name="Spatafora J.W."/>
            <person name="Crous P.W."/>
            <person name="Grigoriev I.V."/>
        </authorList>
    </citation>
    <scope>NUCLEOTIDE SEQUENCE</scope>
    <source>
        <strain evidence="2">IPT5</strain>
    </source>
</reference>
<dbReference type="EMBL" id="MU006322">
    <property type="protein sequence ID" value="KAF2847848.1"/>
    <property type="molecule type" value="Genomic_DNA"/>
</dbReference>
<evidence type="ECO:0000259" key="1">
    <source>
        <dbReference type="Pfam" id="PF24864"/>
    </source>
</evidence>
<dbReference type="AlphaFoldDB" id="A0A6A7B0A1"/>
<dbReference type="Proteomes" id="UP000799423">
    <property type="component" value="Unassembled WGS sequence"/>
</dbReference>
<proteinExistence type="predicted"/>
<protein>
    <recommendedName>
        <fullName evidence="1">DUF7730 domain-containing protein</fullName>
    </recommendedName>
</protein>